<reference evidence="1 2" key="1">
    <citation type="journal article" date="2019" name="Sci. Rep.">
        <title>Orb-weaving spider Araneus ventricosus genome elucidates the spidroin gene catalogue.</title>
        <authorList>
            <person name="Kono N."/>
            <person name="Nakamura H."/>
            <person name="Ohtoshi R."/>
            <person name="Moran D.A.P."/>
            <person name="Shinohara A."/>
            <person name="Yoshida Y."/>
            <person name="Fujiwara M."/>
            <person name="Mori M."/>
            <person name="Tomita M."/>
            <person name="Arakawa K."/>
        </authorList>
    </citation>
    <scope>NUCLEOTIDE SEQUENCE [LARGE SCALE GENOMIC DNA]</scope>
</reference>
<organism evidence="1 2">
    <name type="scientific">Araneus ventricosus</name>
    <name type="common">Orbweaver spider</name>
    <name type="synonym">Epeira ventricosa</name>
    <dbReference type="NCBI Taxonomy" id="182803"/>
    <lineage>
        <taxon>Eukaryota</taxon>
        <taxon>Metazoa</taxon>
        <taxon>Ecdysozoa</taxon>
        <taxon>Arthropoda</taxon>
        <taxon>Chelicerata</taxon>
        <taxon>Arachnida</taxon>
        <taxon>Araneae</taxon>
        <taxon>Araneomorphae</taxon>
        <taxon>Entelegynae</taxon>
        <taxon>Araneoidea</taxon>
        <taxon>Araneidae</taxon>
        <taxon>Araneus</taxon>
    </lineage>
</organism>
<name>A0A4Y2UQ77_ARAVE</name>
<gene>
    <name evidence="1" type="ORF">AVEN_250331_1</name>
</gene>
<dbReference type="Proteomes" id="UP000499080">
    <property type="component" value="Unassembled WGS sequence"/>
</dbReference>
<accession>A0A4Y2UQ77</accession>
<evidence type="ECO:0000313" key="2">
    <source>
        <dbReference type="Proteomes" id="UP000499080"/>
    </source>
</evidence>
<keyword evidence="2" id="KW-1185">Reference proteome</keyword>
<dbReference type="EMBL" id="BGPR01038078">
    <property type="protein sequence ID" value="GBO13846.1"/>
    <property type="molecule type" value="Genomic_DNA"/>
</dbReference>
<dbReference type="AlphaFoldDB" id="A0A4Y2UQ77"/>
<sequence>MTSDIYECPICSHCTFEKPKKIPGFEQRFIYFPGKYGLGKIDSLDTKETTKLKTRIKRKSYTSKREICKPILAVTNEPDTLNEIQASCSANVDIDDECKTTYFLKKSSWQIRIAKSKTLNSIFYRVSDQAAAAIESSVFQEIGLITKTDTSEFVERYKI</sequence>
<comment type="caution">
    <text evidence="1">The sequence shown here is derived from an EMBL/GenBank/DDBJ whole genome shotgun (WGS) entry which is preliminary data.</text>
</comment>
<protein>
    <submittedName>
        <fullName evidence="1">Uncharacterized protein</fullName>
    </submittedName>
</protein>
<proteinExistence type="predicted"/>
<evidence type="ECO:0000313" key="1">
    <source>
        <dbReference type="EMBL" id="GBO13846.1"/>
    </source>
</evidence>